<evidence type="ECO:0000256" key="1">
    <source>
        <dbReference type="SAM" id="Coils"/>
    </source>
</evidence>
<feature type="coiled-coil region" evidence="1">
    <location>
        <begin position="85"/>
        <end position="123"/>
    </location>
</feature>
<comment type="caution">
    <text evidence="3">The sequence shown here is derived from an EMBL/GenBank/DDBJ whole genome shotgun (WGS) entry which is preliminary data.</text>
</comment>
<accession>A0ABW4NQ68</accession>
<feature type="domain" description="ChrB N-terminal" evidence="2">
    <location>
        <begin position="18"/>
        <end position="173"/>
    </location>
</feature>
<proteinExistence type="predicted"/>
<dbReference type="Pfam" id="PF20229">
    <property type="entry name" value="ChrB_N"/>
    <property type="match status" value="1"/>
</dbReference>
<name>A0ABW4NQ68_9LACT</name>
<organism evidence="3 4">
    <name type="scientific">Carnobacterium antarcticum</name>
    <dbReference type="NCBI Taxonomy" id="2126436"/>
    <lineage>
        <taxon>Bacteria</taxon>
        <taxon>Bacillati</taxon>
        <taxon>Bacillota</taxon>
        <taxon>Bacilli</taxon>
        <taxon>Lactobacillales</taxon>
        <taxon>Carnobacteriaceae</taxon>
        <taxon>Carnobacterium</taxon>
    </lineage>
</organism>
<protein>
    <submittedName>
        <fullName evidence="3">Chromate resistance protein ChrB</fullName>
    </submittedName>
</protein>
<evidence type="ECO:0000313" key="4">
    <source>
        <dbReference type="Proteomes" id="UP001597285"/>
    </source>
</evidence>
<dbReference type="EMBL" id="JBHUFF010000017">
    <property type="protein sequence ID" value="MFD1800125.1"/>
    <property type="molecule type" value="Genomic_DNA"/>
</dbReference>
<dbReference type="RefSeq" id="WP_156413287.1">
    <property type="nucleotide sequence ID" value="NZ_JBHSQC010000023.1"/>
</dbReference>
<gene>
    <name evidence="3" type="ORF">ACFSBK_09730</name>
</gene>
<reference evidence="4" key="1">
    <citation type="journal article" date="2019" name="Int. J. Syst. Evol. Microbiol.">
        <title>The Global Catalogue of Microorganisms (GCM) 10K type strain sequencing project: providing services to taxonomists for standard genome sequencing and annotation.</title>
        <authorList>
            <consortium name="The Broad Institute Genomics Platform"/>
            <consortium name="The Broad Institute Genome Sequencing Center for Infectious Disease"/>
            <person name="Wu L."/>
            <person name="Ma J."/>
        </authorList>
    </citation>
    <scope>NUCLEOTIDE SEQUENCE [LARGE SCALE GENOMIC DNA]</scope>
    <source>
        <strain evidence="4">KCTC 42143</strain>
    </source>
</reference>
<dbReference type="Proteomes" id="UP001597285">
    <property type="component" value="Unassembled WGS sequence"/>
</dbReference>
<sequence>MKWLMMSYTLPSEPSRYRVAAWRKLKRYGAVNLQQSLWILPDTNEANRVLEKLSQEIQANGGESFLVSSEFLGKEQEQAVIGQFNQMREEEYLELIRECENYLQEVRREIKNEKFIFAELEEEEHEFEKLVSWYEKIVLRDRFTAPSQKKAHELVEKSREILETFSQLVFIRNEK</sequence>
<evidence type="ECO:0000313" key="3">
    <source>
        <dbReference type="EMBL" id="MFD1800125.1"/>
    </source>
</evidence>
<dbReference type="InterPro" id="IPR046858">
    <property type="entry name" value="ChrB_N"/>
</dbReference>
<keyword evidence="4" id="KW-1185">Reference proteome</keyword>
<keyword evidence="1" id="KW-0175">Coiled coil</keyword>
<evidence type="ECO:0000259" key="2">
    <source>
        <dbReference type="Pfam" id="PF20229"/>
    </source>
</evidence>